<gene>
    <name evidence="2" type="ORF">QYE76_051724</name>
</gene>
<dbReference type="PANTHER" id="PTHR45786:SF76">
    <property type="entry name" value="OS08G0300100 PROTEIN"/>
    <property type="match status" value="1"/>
</dbReference>
<evidence type="ECO:0000256" key="1">
    <source>
        <dbReference type="SAM" id="MobiDB-lite"/>
    </source>
</evidence>
<dbReference type="PANTHER" id="PTHR45786">
    <property type="entry name" value="DNA BINDING PROTEIN-LIKE"/>
    <property type="match status" value="1"/>
</dbReference>
<dbReference type="AlphaFoldDB" id="A0AAD8WKU4"/>
<dbReference type="CDD" id="cd04476">
    <property type="entry name" value="RPA1_DBD_C"/>
    <property type="match status" value="1"/>
</dbReference>
<evidence type="ECO:0000313" key="3">
    <source>
        <dbReference type="Proteomes" id="UP001231189"/>
    </source>
</evidence>
<dbReference type="CDD" id="cd04481">
    <property type="entry name" value="RPA1_DBD_B_like"/>
    <property type="match status" value="1"/>
</dbReference>
<evidence type="ECO:0000313" key="2">
    <source>
        <dbReference type="EMBL" id="KAK1663565.1"/>
    </source>
</evidence>
<keyword evidence="3" id="KW-1185">Reference proteome</keyword>
<comment type="caution">
    <text evidence="2">The sequence shown here is derived from an EMBL/GenBank/DDBJ whole genome shotgun (WGS) entry which is preliminary data.</text>
</comment>
<feature type="region of interest" description="Disordered" evidence="1">
    <location>
        <begin position="678"/>
        <end position="719"/>
    </location>
</feature>
<dbReference type="EMBL" id="JAUUTY010000003">
    <property type="protein sequence ID" value="KAK1663565.1"/>
    <property type="molecule type" value="Genomic_DNA"/>
</dbReference>
<dbReference type="InterPro" id="IPR047192">
    <property type="entry name" value="Euk_RPA1_DBD_C"/>
</dbReference>
<dbReference type="Proteomes" id="UP001231189">
    <property type="component" value="Unassembled WGS sequence"/>
</dbReference>
<dbReference type="InterPro" id="IPR012340">
    <property type="entry name" value="NA-bd_OB-fold"/>
</dbReference>
<accession>A0AAD8WKU4</accession>
<protein>
    <submittedName>
        <fullName evidence="2">Uncharacterized protein</fullName>
    </submittedName>
</protein>
<dbReference type="Gene3D" id="2.40.50.140">
    <property type="entry name" value="Nucleic acid-binding proteins"/>
    <property type="match status" value="3"/>
</dbReference>
<feature type="region of interest" description="Disordered" evidence="1">
    <location>
        <begin position="746"/>
        <end position="775"/>
    </location>
</feature>
<dbReference type="CDD" id="cd04480">
    <property type="entry name" value="RPA1_DBD_A_like"/>
    <property type="match status" value="1"/>
</dbReference>
<organism evidence="2 3">
    <name type="scientific">Lolium multiflorum</name>
    <name type="common">Italian ryegrass</name>
    <name type="synonym">Lolium perenne subsp. multiflorum</name>
    <dbReference type="NCBI Taxonomy" id="4521"/>
    <lineage>
        <taxon>Eukaryota</taxon>
        <taxon>Viridiplantae</taxon>
        <taxon>Streptophyta</taxon>
        <taxon>Embryophyta</taxon>
        <taxon>Tracheophyta</taxon>
        <taxon>Spermatophyta</taxon>
        <taxon>Magnoliopsida</taxon>
        <taxon>Liliopsida</taxon>
        <taxon>Poales</taxon>
        <taxon>Poaceae</taxon>
        <taxon>BOP clade</taxon>
        <taxon>Pooideae</taxon>
        <taxon>Poodae</taxon>
        <taxon>Poeae</taxon>
        <taxon>Poeae Chloroplast Group 2 (Poeae type)</taxon>
        <taxon>Loliodinae</taxon>
        <taxon>Loliinae</taxon>
        <taxon>Lolium</taxon>
    </lineage>
</organism>
<reference evidence="2" key="1">
    <citation type="submission" date="2023-07" db="EMBL/GenBank/DDBJ databases">
        <title>A chromosome-level genome assembly of Lolium multiflorum.</title>
        <authorList>
            <person name="Chen Y."/>
            <person name="Copetti D."/>
            <person name="Kolliker R."/>
            <person name="Studer B."/>
        </authorList>
    </citation>
    <scope>NUCLEOTIDE SEQUENCE</scope>
    <source>
        <strain evidence="2">02402/16</strain>
        <tissue evidence="2">Leaf</tissue>
    </source>
</reference>
<name>A0AAD8WKU4_LOLMU</name>
<sequence>MTSMGAKVIESVNDGRGPYVFKVSGQNCHRIGSMRPAQGQRPEYAQLYIYDTANEVSHRMNTVSSPNGSFQPNEDIVKALIEMLNTHNSIVKLFRTASERLNGDTSDHYHIRLFGKVDAHGDIFSAPVASEVVGLVVGDIGATDIGRDIIIDDREAGLQQINEKHRKFMAMQYPLLFPYGEDGYHDSIFYRQTARSRGLQRKKATMLEYYAYRLHDRPGDFNTPLKCKRGTQAYEVDGYCCVEGERDASIMNSTTEFAKITPGQQNCKVFGRLIRLWDAKNMSPKAADPFISIDGIILAEDGTMAEISVPRKVEKQFRPLLQVGSVYIFTDLNAVDSTHKKYIYHHQNYMLQFKSSSKVHLMQSRGASIPQFAFDFCQFDKLSTKDIPTKPLLDLIGVISYVGPYDYASPVSQYKLRKIHIRNQDEQTQQINLWGEHGEAFDESTVLAKSKEKIVVCAFAGLTTGKFLEASSSSATQTFIDLDIPEVSQYISSYQWEIPTLQQQKPQVVRQSPIQAAGKIHKLEEISTLPISSFQGGATYSCIAKIEAVIQSSKWYYKTCKTCGQGYNNNLDTPRCTCPFSAPKPMFKLPLKITDGTTSMDTIAFTGVAEDLVEKTASEASQNMKIDASDHAVALDQAIGKTRLFTIGMNPEYFSKFSINYVLKKSYPIDGQNLNTTLSAPQDPADKNALALTSPTNTNLSHSPVITTPHAESSSSVTHQILDESSVCPDVDNPIISKTKRQLLFDKDADVNNQSRSTISDNNDDDVNKRQKTKP</sequence>
<proteinExistence type="predicted"/>
<feature type="compositionally biased region" description="Polar residues" evidence="1">
    <location>
        <begin position="691"/>
        <end position="719"/>
    </location>
</feature>
<dbReference type="SUPFAM" id="SSF50249">
    <property type="entry name" value="Nucleic acid-binding proteins"/>
    <property type="match status" value="3"/>
</dbReference>
<feature type="compositionally biased region" description="Polar residues" evidence="1">
    <location>
        <begin position="751"/>
        <end position="761"/>
    </location>
</feature>